<gene>
    <name evidence="1" type="ORF">EGK74_03420</name>
</gene>
<dbReference type="KEGG" id="nwx:CGZ65_04590"/>
<sequence>MEAEQHNNQNNEIIISSDGWHSDILVPIKNYVYDWNGFLEYKSYCQNYSLDSYLSIGWGDYRHRLISRPSLWHETSFLNVKILSIGEVEERKDLIRLKINRWQYIQLVNNIQKDFKDVCALGHARVI</sequence>
<proteinExistence type="predicted"/>
<dbReference type="RefSeq" id="WP_096294991.1">
    <property type="nucleotide sequence ID" value="NZ_JBHSPY010000005.1"/>
</dbReference>
<dbReference type="Proteomes" id="UP000272412">
    <property type="component" value="Unassembled WGS sequence"/>
</dbReference>
<reference evidence="1 2" key="1">
    <citation type="submission" date="2018-11" db="EMBL/GenBank/DDBJ databases">
        <title>Neisseria weixii sp. nov. isolated from the rectal contents of plateau pika (Ochotona cruzoniae).</title>
        <authorList>
            <person name="Zhang G."/>
        </authorList>
    </citation>
    <scope>NUCLEOTIDE SEQUENCE [LARGE SCALE GENOMIC DNA]</scope>
    <source>
        <strain evidence="1 2">10009</strain>
    </source>
</reference>
<comment type="caution">
    <text evidence="1">The sequence shown here is derived from an EMBL/GenBank/DDBJ whole genome shotgun (WGS) entry which is preliminary data.</text>
</comment>
<evidence type="ECO:0000313" key="1">
    <source>
        <dbReference type="EMBL" id="RPD89516.1"/>
    </source>
</evidence>
<evidence type="ECO:0000313" key="2">
    <source>
        <dbReference type="Proteomes" id="UP000272412"/>
    </source>
</evidence>
<dbReference type="AlphaFoldDB" id="A0A3N4N7G7"/>
<dbReference type="InterPro" id="IPR011727">
    <property type="entry name" value="CHP02117"/>
</dbReference>
<protein>
    <submittedName>
        <fullName evidence="1">DUF2459 domain-containing protein</fullName>
    </submittedName>
</protein>
<dbReference type="EMBL" id="RPFL01000006">
    <property type="protein sequence ID" value="RPD89516.1"/>
    <property type="molecule type" value="Genomic_DNA"/>
</dbReference>
<dbReference type="Pfam" id="PF09601">
    <property type="entry name" value="DUF2459"/>
    <property type="match status" value="1"/>
</dbReference>
<name>A0A3N4N7G7_9NEIS</name>
<keyword evidence="2" id="KW-1185">Reference proteome</keyword>
<accession>A0A3N4N7G7</accession>
<organism evidence="1 2">
    <name type="scientific">Neisseria weixii</name>
    <dbReference type="NCBI Taxonomy" id="1853276"/>
    <lineage>
        <taxon>Bacteria</taxon>
        <taxon>Pseudomonadati</taxon>
        <taxon>Pseudomonadota</taxon>
        <taxon>Betaproteobacteria</taxon>
        <taxon>Neisseriales</taxon>
        <taxon>Neisseriaceae</taxon>
        <taxon>Neisseria</taxon>
    </lineage>
</organism>